<evidence type="ECO:0000256" key="3">
    <source>
        <dbReference type="ARBA" id="ARBA00007073"/>
    </source>
</evidence>
<dbReference type="GO" id="GO:0005737">
    <property type="term" value="C:cytoplasm"/>
    <property type="evidence" value="ECO:0007669"/>
    <property type="project" value="UniProtKB-SubCell"/>
</dbReference>
<dbReference type="GO" id="GO:0070525">
    <property type="term" value="P:tRNA threonylcarbamoyladenosine metabolic process"/>
    <property type="evidence" value="ECO:0000318"/>
    <property type="project" value="GO_Central"/>
</dbReference>
<evidence type="ECO:0000256" key="5">
    <source>
        <dbReference type="ARBA" id="ARBA00022694"/>
    </source>
</evidence>
<evidence type="ECO:0000256" key="10">
    <source>
        <dbReference type="SAM" id="MobiDB-lite"/>
    </source>
</evidence>
<dbReference type="InterPro" id="IPR015419">
    <property type="entry name" value="CTAG/Pcc1"/>
</dbReference>
<dbReference type="Pfam" id="PF09341">
    <property type="entry name" value="Pcc1"/>
    <property type="match status" value="1"/>
</dbReference>
<dbReference type="PANTHER" id="PTHR31283">
    <property type="entry name" value="EKC/KEOPS COMPLEX SUBUNIT PCC1 FAMILY MEMBER"/>
    <property type="match status" value="1"/>
</dbReference>
<keyword evidence="6" id="KW-0539">Nucleus</keyword>
<reference evidence="11" key="2">
    <citation type="journal article" date="2020" name="Gigascience">
        <title>An improved pig reference genome sequence to enable pig genetics and genomics research.</title>
        <authorList>
            <person name="Warr A."/>
            <person name="Affara N."/>
            <person name="Aken B."/>
            <person name="Beiki H."/>
            <person name="Bickhart D.M."/>
            <person name="Billis K."/>
            <person name="Chow W."/>
            <person name="Eory L."/>
            <person name="Finlayson H.A."/>
            <person name="Flicek P."/>
            <person name="Giron C.G."/>
            <person name="Griffin D.K."/>
            <person name="Hall R."/>
            <person name="Hannum G."/>
            <person name="Hourlier T."/>
            <person name="Howe K."/>
            <person name="Hume D.A."/>
            <person name="Izuogu O."/>
            <person name="Kim K."/>
            <person name="Koren S."/>
            <person name="Liu H."/>
            <person name="Manchanda N."/>
            <person name="Martin F.J."/>
            <person name="Nonneman D.J."/>
            <person name="O'Connor R.E."/>
            <person name="Phillippy A.M."/>
            <person name="Rohrer G.A."/>
            <person name="Rosen B.D."/>
            <person name="Rund L.A."/>
            <person name="Sargent C.A."/>
            <person name="Schook L.B."/>
            <person name="Schroeder S.G."/>
            <person name="Schwartz A.S."/>
            <person name="Skinner B.M."/>
            <person name="Talbot R."/>
            <person name="Tseng E."/>
            <person name="Tuggle C.K."/>
            <person name="Watson M."/>
            <person name="Smith T.P.L."/>
            <person name="Archibald A.L."/>
        </authorList>
    </citation>
    <scope>NUCLEOTIDE SEQUENCE [LARGE SCALE GENOMIC DNA]</scope>
    <source>
        <strain evidence="11">Duroc</strain>
    </source>
</reference>
<comment type="subunit">
    <text evidence="8">Component of the EKC/KEOPS complex composed of at least GON7, TP53RK, TPRKB, OSGEP and LAGE3; the whole complex dimerizes.</text>
</comment>
<gene>
    <name evidence="11" type="primary">LOC102166335</name>
</gene>
<evidence type="ECO:0000313" key="12">
    <source>
        <dbReference type="Proteomes" id="UP000008227"/>
    </source>
</evidence>
<protein>
    <recommendedName>
        <fullName evidence="9">L antigen family member 3</fullName>
    </recommendedName>
</protein>
<evidence type="ECO:0000313" key="11">
    <source>
        <dbReference type="Ensembl" id="ENSSSCP00000066727.1"/>
    </source>
</evidence>
<dbReference type="GO" id="GO:0005634">
    <property type="term" value="C:nucleus"/>
    <property type="evidence" value="ECO:0007669"/>
    <property type="project" value="UniProtKB-SubCell"/>
</dbReference>
<keyword evidence="5" id="KW-0819">tRNA processing</keyword>
<dbReference type="GeneTree" id="ENSGT00410000025802"/>
<organism evidence="11 12">
    <name type="scientific">Sus scrofa</name>
    <name type="common">Pig</name>
    <dbReference type="NCBI Taxonomy" id="9823"/>
    <lineage>
        <taxon>Eukaryota</taxon>
        <taxon>Metazoa</taxon>
        <taxon>Chordata</taxon>
        <taxon>Craniata</taxon>
        <taxon>Vertebrata</taxon>
        <taxon>Euteleostomi</taxon>
        <taxon>Mammalia</taxon>
        <taxon>Eutheria</taxon>
        <taxon>Laurasiatheria</taxon>
        <taxon>Artiodactyla</taxon>
        <taxon>Suina</taxon>
        <taxon>Suidae</taxon>
        <taxon>Sus</taxon>
    </lineage>
</organism>
<dbReference type="AlphaFoldDB" id="A0A5G2QRM8"/>
<dbReference type="GO" id="GO:0000408">
    <property type="term" value="C:EKC/KEOPS complex"/>
    <property type="evidence" value="ECO:0000318"/>
    <property type="project" value="GO_Central"/>
</dbReference>
<reference evidence="12" key="1">
    <citation type="submission" date="2009-11" db="EMBL/GenBank/DDBJ databases">
        <authorList>
            <consortium name="Porcine genome sequencing project"/>
        </authorList>
    </citation>
    <scope>NUCLEOTIDE SEQUENCE [LARGE SCALE GENOMIC DNA]</scope>
    <source>
        <strain evidence="12">Duroc</strain>
    </source>
</reference>
<dbReference type="Bgee" id="ENSSSCG00000049540">
    <property type="expression patterns" value="Expressed in testis and 2 other cell types or tissues"/>
</dbReference>
<evidence type="ECO:0000256" key="8">
    <source>
        <dbReference type="ARBA" id="ARBA00062157"/>
    </source>
</evidence>
<name>A0A5G2QRM8_PIG</name>
<dbReference type="OrthoDB" id="9629153at2759"/>
<sequence length="187" mass="19633">MQAPDDGEGGAGTPSGQHSSQLPDCHSSSGSPEGEGGPGNEGAVIKAALATPRPDQAPPAQGPGGDAVRMAVGPGSGPLEFTLTVTLRSPLEADMARRSLIPDAQRHQHGIQREFTVNGSALAIRWTAADLALFRSSINSSLDQLCLVIRNIRRFVPPPAKSLREERGLRPNFVSPTRQCIGNSNLE</sequence>
<feature type="region of interest" description="Disordered" evidence="10">
    <location>
        <begin position="1"/>
        <end position="73"/>
    </location>
</feature>
<dbReference type="Gene3D" id="3.30.310.50">
    <property type="entry name" value="Alpha-D-phosphohexomutase, C-terminal domain"/>
    <property type="match status" value="1"/>
</dbReference>
<evidence type="ECO:0000256" key="6">
    <source>
        <dbReference type="ARBA" id="ARBA00023242"/>
    </source>
</evidence>
<dbReference type="GeneID" id="102166335"/>
<comment type="subcellular location">
    <subcellularLocation>
        <location evidence="2">Cytoplasm</location>
    </subcellularLocation>
    <subcellularLocation>
        <location evidence="1">Nucleus</location>
    </subcellularLocation>
</comment>
<dbReference type="InParanoid" id="A0A5G2QRM8"/>
<evidence type="ECO:0000256" key="7">
    <source>
        <dbReference type="ARBA" id="ARBA00053047"/>
    </source>
</evidence>
<dbReference type="FunFam" id="3.30.310.50:FF:000005">
    <property type="entry name" value="L antigen family member 3"/>
    <property type="match status" value="1"/>
</dbReference>
<reference evidence="11" key="4">
    <citation type="submission" date="2025-09" db="UniProtKB">
        <authorList>
            <consortium name="Ensembl"/>
        </authorList>
    </citation>
    <scope>IDENTIFICATION</scope>
</reference>
<comment type="similarity">
    <text evidence="3">Belongs to the CTAG/PCC1 family.</text>
</comment>
<dbReference type="SMR" id="A0A5G2QRM8"/>
<dbReference type="RefSeq" id="XP_020935707.1">
    <property type="nucleotide sequence ID" value="XM_021080048.1"/>
</dbReference>
<evidence type="ECO:0000256" key="2">
    <source>
        <dbReference type="ARBA" id="ARBA00004496"/>
    </source>
</evidence>
<accession>A0A5G2QRM8</accession>
<reference evidence="11" key="3">
    <citation type="submission" date="2025-08" db="UniProtKB">
        <authorList>
            <consortium name="Ensembl"/>
        </authorList>
    </citation>
    <scope>IDENTIFICATION</scope>
</reference>
<dbReference type="KEGG" id="ssc:102166335"/>
<comment type="function">
    <text evidence="7">Component of the EKC/KEOPS complex that is required for the formation of a threonylcarbamoyl group on adenosine at position 37 (t(6)A37) in tRNAs that read codons beginning with adenine. The complex is probably involved in the transfer of the threonylcarbamoyl moiety of threonylcarbamoyl-AMP (TC-AMP) to the N6 group of A37. LAGE3 functions as a dimerization module for the complex.</text>
</comment>
<keyword evidence="12" id="KW-1185">Reference proteome</keyword>
<proteinExistence type="inferred from homology"/>
<dbReference type="Ensembl" id="ENSSSCT00000084263.2">
    <property type="protein sequence ID" value="ENSSSCP00000066727.1"/>
    <property type="gene ID" value="ENSSSCG00000049540.2"/>
</dbReference>
<evidence type="ECO:0000256" key="9">
    <source>
        <dbReference type="ARBA" id="ARBA00076355"/>
    </source>
</evidence>
<keyword evidence="4" id="KW-0963">Cytoplasm</keyword>
<dbReference type="PANTHER" id="PTHR31283:SF16">
    <property type="entry name" value="CTAG2 LIKE 2"/>
    <property type="match status" value="1"/>
</dbReference>
<dbReference type="Proteomes" id="UP000008227">
    <property type="component" value="Chromosome X"/>
</dbReference>
<evidence type="ECO:0000256" key="4">
    <source>
        <dbReference type="ARBA" id="ARBA00022490"/>
    </source>
</evidence>
<dbReference type="GO" id="GO:0008033">
    <property type="term" value="P:tRNA processing"/>
    <property type="evidence" value="ECO:0007669"/>
    <property type="project" value="UniProtKB-KW"/>
</dbReference>
<evidence type="ECO:0000256" key="1">
    <source>
        <dbReference type="ARBA" id="ARBA00004123"/>
    </source>
</evidence>